<sequence>MKKLLIFMFTIFFISLASAGIDEQGSGEQNQNFTINQMCGEATYITLSTIQYPDRTVQTINTNMTSVGGGSFQYNFTDTEQTGRYDVGCISDGCERTCTFFFLITATGFTIDTSESLIYIVILFATFILFLSFLYPAIKLPYSHKTNKDGSITRLTKAKYLKLLSIWFAYG</sequence>
<accession>A0A0F8YBD6</accession>
<dbReference type="AlphaFoldDB" id="A0A0F8YBD6"/>
<proteinExistence type="predicted"/>
<reference evidence="2" key="1">
    <citation type="journal article" date="2015" name="Nature">
        <title>Complex archaea that bridge the gap between prokaryotes and eukaryotes.</title>
        <authorList>
            <person name="Spang A."/>
            <person name="Saw J.H."/>
            <person name="Jorgensen S.L."/>
            <person name="Zaremba-Niedzwiedzka K."/>
            <person name="Martijn J."/>
            <person name="Lind A.E."/>
            <person name="van Eijk R."/>
            <person name="Schleper C."/>
            <person name="Guy L."/>
            <person name="Ettema T.J."/>
        </authorList>
    </citation>
    <scope>NUCLEOTIDE SEQUENCE</scope>
</reference>
<protein>
    <submittedName>
        <fullName evidence="2">Uncharacterized protein</fullName>
    </submittedName>
</protein>
<comment type="caution">
    <text evidence="2">The sequence shown here is derived from an EMBL/GenBank/DDBJ whole genome shotgun (WGS) entry which is preliminary data.</text>
</comment>
<keyword evidence="1" id="KW-0812">Transmembrane</keyword>
<keyword evidence="1" id="KW-1133">Transmembrane helix</keyword>
<name>A0A0F8YBD6_9ZZZZ</name>
<evidence type="ECO:0000256" key="1">
    <source>
        <dbReference type="SAM" id="Phobius"/>
    </source>
</evidence>
<feature type="transmembrane region" description="Helical" evidence="1">
    <location>
        <begin position="117"/>
        <end position="138"/>
    </location>
</feature>
<organism evidence="2">
    <name type="scientific">marine sediment metagenome</name>
    <dbReference type="NCBI Taxonomy" id="412755"/>
    <lineage>
        <taxon>unclassified sequences</taxon>
        <taxon>metagenomes</taxon>
        <taxon>ecological metagenomes</taxon>
    </lineage>
</organism>
<gene>
    <name evidence="2" type="ORF">LCGC14_2918630</name>
</gene>
<feature type="non-terminal residue" evidence="2">
    <location>
        <position position="171"/>
    </location>
</feature>
<keyword evidence="1" id="KW-0472">Membrane</keyword>
<evidence type="ECO:0000313" key="2">
    <source>
        <dbReference type="EMBL" id="KKK70970.1"/>
    </source>
</evidence>
<dbReference type="EMBL" id="LAZR01057942">
    <property type="protein sequence ID" value="KKK70970.1"/>
    <property type="molecule type" value="Genomic_DNA"/>
</dbReference>